<dbReference type="EC" id="3.1.-.-" evidence="8"/>
<comment type="similarity">
    <text evidence="7 8">Belongs to the PINc/VapC protein family.</text>
</comment>
<comment type="function">
    <text evidence="8">Toxic component of a toxin-antitoxin (TA) system. An RNase.</text>
</comment>
<dbReference type="Pfam" id="PF01850">
    <property type="entry name" value="PIN"/>
    <property type="match status" value="1"/>
</dbReference>
<keyword evidence="3 8" id="KW-0540">Nuclease</keyword>
<evidence type="ECO:0000313" key="10">
    <source>
        <dbReference type="EMBL" id="GEL94839.1"/>
    </source>
</evidence>
<dbReference type="InterPro" id="IPR022907">
    <property type="entry name" value="VapC_family"/>
</dbReference>
<keyword evidence="11" id="KW-1185">Reference proteome</keyword>
<evidence type="ECO:0000256" key="4">
    <source>
        <dbReference type="ARBA" id="ARBA00022723"/>
    </source>
</evidence>
<proteinExistence type="inferred from homology"/>
<reference evidence="10 11" key="1">
    <citation type="submission" date="2019-07" db="EMBL/GenBank/DDBJ databases">
        <title>Whole genome shotgun sequence of Cellulomonas composti NBRC 100758.</title>
        <authorList>
            <person name="Hosoyama A."/>
            <person name="Uohara A."/>
            <person name="Ohji S."/>
            <person name="Ichikawa N."/>
        </authorList>
    </citation>
    <scope>NUCLEOTIDE SEQUENCE [LARGE SCALE GENOMIC DNA]</scope>
    <source>
        <strain evidence="10 11">NBRC 100758</strain>
    </source>
</reference>
<dbReference type="RefSeq" id="WP_146842501.1">
    <property type="nucleotide sequence ID" value="NZ_BJWG01000005.1"/>
</dbReference>
<protein>
    <recommendedName>
        <fullName evidence="8">Ribonuclease VapC</fullName>
        <shortName evidence="8">RNase VapC</shortName>
        <ecNumber evidence="8">3.1.-.-</ecNumber>
    </recommendedName>
    <alternativeName>
        <fullName evidence="8">Toxin VapC</fullName>
    </alternativeName>
</protein>
<evidence type="ECO:0000313" key="11">
    <source>
        <dbReference type="Proteomes" id="UP000321720"/>
    </source>
</evidence>
<evidence type="ECO:0000256" key="7">
    <source>
        <dbReference type="ARBA" id="ARBA00038093"/>
    </source>
</evidence>
<evidence type="ECO:0000256" key="3">
    <source>
        <dbReference type="ARBA" id="ARBA00022722"/>
    </source>
</evidence>
<dbReference type="InterPro" id="IPR029060">
    <property type="entry name" value="PIN-like_dom_sf"/>
</dbReference>
<feature type="binding site" evidence="8">
    <location>
        <position position="8"/>
    </location>
    <ligand>
        <name>Mg(2+)</name>
        <dbReference type="ChEBI" id="CHEBI:18420"/>
    </ligand>
</feature>
<dbReference type="GO" id="GO:0090729">
    <property type="term" value="F:toxin activity"/>
    <property type="evidence" value="ECO:0007669"/>
    <property type="project" value="UniProtKB-KW"/>
</dbReference>
<evidence type="ECO:0000256" key="1">
    <source>
        <dbReference type="ARBA" id="ARBA00001946"/>
    </source>
</evidence>
<dbReference type="InterPro" id="IPR050556">
    <property type="entry name" value="Type_II_TA_system_RNase"/>
</dbReference>
<dbReference type="PANTHER" id="PTHR33653:SF1">
    <property type="entry name" value="RIBONUCLEASE VAPC2"/>
    <property type="match status" value="1"/>
</dbReference>
<dbReference type="PANTHER" id="PTHR33653">
    <property type="entry name" value="RIBONUCLEASE VAPC2"/>
    <property type="match status" value="1"/>
</dbReference>
<keyword evidence="5 8" id="KW-0378">Hydrolase</keyword>
<feature type="binding site" evidence="8">
    <location>
        <position position="98"/>
    </location>
    <ligand>
        <name>Mg(2+)</name>
        <dbReference type="ChEBI" id="CHEBI:18420"/>
    </ligand>
</feature>
<organism evidence="10 11">
    <name type="scientific">Cellulomonas composti</name>
    <dbReference type="NCBI Taxonomy" id="266130"/>
    <lineage>
        <taxon>Bacteria</taxon>
        <taxon>Bacillati</taxon>
        <taxon>Actinomycetota</taxon>
        <taxon>Actinomycetes</taxon>
        <taxon>Micrococcales</taxon>
        <taxon>Cellulomonadaceae</taxon>
        <taxon>Cellulomonas</taxon>
    </lineage>
</organism>
<evidence type="ECO:0000256" key="8">
    <source>
        <dbReference type="HAMAP-Rule" id="MF_00265"/>
    </source>
</evidence>
<dbReference type="Proteomes" id="UP000321720">
    <property type="component" value="Unassembled WGS sequence"/>
</dbReference>
<dbReference type="EMBL" id="BJWG01000005">
    <property type="protein sequence ID" value="GEL94839.1"/>
    <property type="molecule type" value="Genomic_DNA"/>
</dbReference>
<evidence type="ECO:0000256" key="5">
    <source>
        <dbReference type="ARBA" id="ARBA00022801"/>
    </source>
</evidence>
<dbReference type="SUPFAM" id="SSF88723">
    <property type="entry name" value="PIN domain-like"/>
    <property type="match status" value="1"/>
</dbReference>
<feature type="domain" description="PIN" evidence="9">
    <location>
        <begin position="6"/>
        <end position="122"/>
    </location>
</feature>
<comment type="caution">
    <text evidence="10">The sequence shown here is derived from an EMBL/GenBank/DDBJ whole genome shotgun (WGS) entry which is preliminary data.</text>
</comment>
<dbReference type="Gene3D" id="3.40.50.1010">
    <property type="entry name" value="5'-nuclease"/>
    <property type="match status" value="1"/>
</dbReference>
<keyword evidence="4 8" id="KW-0479">Metal-binding</keyword>
<dbReference type="GO" id="GO:0016787">
    <property type="term" value="F:hydrolase activity"/>
    <property type="evidence" value="ECO:0007669"/>
    <property type="project" value="UniProtKB-KW"/>
</dbReference>
<keyword evidence="2 8" id="KW-1277">Toxin-antitoxin system</keyword>
<keyword evidence="6 8" id="KW-0460">Magnesium</keyword>
<gene>
    <name evidence="8" type="primary">vapC</name>
    <name evidence="10" type="ORF">CCO02nite_14970</name>
</gene>
<evidence type="ECO:0000256" key="6">
    <source>
        <dbReference type="ARBA" id="ARBA00022842"/>
    </source>
</evidence>
<dbReference type="InterPro" id="IPR002716">
    <property type="entry name" value="PIN_dom"/>
</dbReference>
<dbReference type="OrthoDB" id="4213664at2"/>
<keyword evidence="8" id="KW-0800">Toxin</keyword>
<comment type="cofactor">
    <cofactor evidence="1 8">
        <name>Mg(2+)</name>
        <dbReference type="ChEBI" id="CHEBI:18420"/>
    </cofactor>
</comment>
<evidence type="ECO:0000259" key="9">
    <source>
        <dbReference type="Pfam" id="PF01850"/>
    </source>
</evidence>
<sequence>MARRLILDTTALIAFERGTLDRAALAEDDIAIAAVTVAEFRAGIELADTPARAAARQAVFAAIVAAVPVLDYTAATAAAHARLIAHTRRAGRPRGAHDLLIAAAAREHGRIVVSSDARARFDDLPDVDWLATTSLGHRGPTV</sequence>
<dbReference type="GO" id="GO:0000287">
    <property type="term" value="F:magnesium ion binding"/>
    <property type="evidence" value="ECO:0007669"/>
    <property type="project" value="UniProtKB-UniRule"/>
</dbReference>
<evidence type="ECO:0000256" key="2">
    <source>
        <dbReference type="ARBA" id="ARBA00022649"/>
    </source>
</evidence>
<dbReference type="HAMAP" id="MF_00265">
    <property type="entry name" value="VapC_Nob1"/>
    <property type="match status" value="1"/>
</dbReference>
<dbReference type="AlphaFoldDB" id="A0A511JAP2"/>
<dbReference type="GO" id="GO:0004540">
    <property type="term" value="F:RNA nuclease activity"/>
    <property type="evidence" value="ECO:0007669"/>
    <property type="project" value="InterPro"/>
</dbReference>
<accession>A0A511JAP2</accession>
<name>A0A511JAP2_9CELL</name>